<comment type="caution">
    <text evidence="3">The sequence shown here is derived from an EMBL/GenBank/DDBJ whole genome shotgun (WGS) entry which is preliminary data.</text>
</comment>
<dbReference type="PANTHER" id="PTHR21666:SF285">
    <property type="entry name" value="M23 FAMILY METALLOPEPTIDASE"/>
    <property type="match status" value="1"/>
</dbReference>
<accession>A0AAE4Q090</accession>
<protein>
    <submittedName>
        <fullName evidence="3">M23 family metallopeptidase</fullName>
        <ecNumber evidence="3">3.4.-.-</ecNumber>
    </submittedName>
</protein>
<feature type="domain" description="M23ase beta-sheet core" evidence="2">
    <location>
        <begin position="187"/>
        <end position="282"/>
    </location>
</feature>
<feature type="signal peptide" evidence="1">
    <location>
        <begin position="1"/>
        <end position="41"/>
    </location>
</feature>
<dbReference type="InterPro" id="IPR011055">
    <property type="entry name" value="Dup_hybrid_motif"/>
</dbReference>
<dbReference type="AlphaFoldDB" id="A0AAE4Q090"/>
<name>A0AAE4Q090_9GAMM</name>
<keyword evidence="1" id="KW-0732">Signal</keyword>
<dbReference type="RefSeq" id="WP_083848298.1">
    <property type="nucleotide sequence ID" value="NZ_AP026732.1"/>
</dbReference>
<organism evidence="3 4">
    <name type="scientific">Shewanella xiamenensis</name>
    <dbReference type="NCBI Taxonomy" id="332186"/>
    <lineage>
        <taxon>Bacteria</taxon>
        <taxon>Pseudomonadati</taxon>
        <taxon>Pseudomonadota</taxon>
        <taxon>Gammaproteobacteria</taxon>
        <taxon>Alteromonadales</taxon>
        <taxon>Shewanellaceae</taxon>
        <taxon>Shewanella</taxon>
    </lineage>
</organism>
<dbReference type="GO" id="GO:0004222">
    <property type="term" value="F:metalloendopeptidase activity"/>
    <property type="evidence" value="ECO:0007669"/>
    <property type="project" value="TreeGrafter"/>
</dbReference>
<evidence type="ECO:0000259" key="2">
    <source>
        <dbReference type="Pfam" id="PF01551"/>
    </source>
</evidence>
<dbReference type="InterPro" id="IPR050570">
    <property type="entry name" value="Cell_wall_metabolism_enzyme"/>
</dbReference>
<dbReference type="EMBL" id="JASGOQ010000001">
    <property type="protein sequence ID" value="MDV5390454.1"/>
    <property type="molecule type" value="Genomic_DNA"/>
</dbReference>
<evidence type="ECO:0000256" key="1">
    <source>
        <dbReference type="SAM" id="SignalP"/>
    </source>
</evidence>
<dbReference type="FunFam" id="2.70.70.10:FF:000019">
    <property type="entry name" value="M23 family peptidase"/>
    <property type="match status" value="1"/>
</dbReference>
<evidence type="ECO:0000313" key="3">
    <source>
        <dbReference type="EMBL" id="MDV5390454.1"/>
    </source>
</evidence>
<gene>
    <name evidence="3" type="ORF">QM089_09345</name>
</gene>
<dbReference type="EC" id="3.4.-.-" evidence="3"/>
<dbReference type="Proteomes" id="UP001187859">
    <property type="component" value="Unassembled WGS sequence"/>
</dbReference>
<dbReference type="Gene3D" id="2.70.70.10">
    <property type="entry name" value="Glucose Permease (Domain IIA)"/>
    <property type="match status" value="1"/>
</dbReference>
<keyword evidence="3" id="KW-0378">Hydrolase</keyword>
<feature type="chain" id="PRO_5042046605" evidence="1">
    <location>
        <begin position="42"/>
        <end position="306"/>
    </location>
</feature>
<dbReference type="SUPFAM" id="SSF51261">
    <property type="entry name" value="Duplicated hybrid motif"/>
    <property type="match status" value="1"/>
</dbReference>
<dbReference type="PANTHER" id="PTHR21666">
    <property type="entry name" value="PEPTIDASE-RELATED"/>
    <property type="match status" value="1"/>
</dbReference>
<proteinExistence type="predicted"/>
<reference evidence="3" key="1">
    <citation type="submission" date="2023-05" db="EMBL/GenBank/DDBJ databases">
        <title>Colonisation of extended spectrum b-lactamase- and carbapenemase-producing bacteria on hospital surfaces from low- and middle-income countries.</title>
        <authorList>
            <person name="Nieto-Rosado M."/>
            <person name="Sands K."/>
            <person name="Iregbu K."/>
            <person name="Zahra R."/>
            <person name="Mazarati J.B."/>
            <person name="Mehtar S."/>
            <person name="Barnards-Group B."/>
            <person name="Walsh T.R."/>
        </authorList>
    </citation>
    <scope>NUCLEOTIDE SEQUENCE</scope>
    <source>
        <strain evidence="3">PP-E493</strain>
    </source>
</reference>
<dbReference type="Pfam" id="PF01551">
    <property type="entry name" value="Peptidase_M23"/>
    <property type="match status" value="1"/>
</dbReference>
<evidence type="ECO:0000313" key="4">
    <source>
        <dbReference type="Proteomes" id="UP001187859"/>
    </source>
</evidence>
<sequence length="306" mass="32964">MLNAVPNALPKLLKTLPNMPSRTCKAALLSLLALFSLSTQAQVSFDGKFEQGALIRGKAPAGTQVSLNGEAVKVTPDGHFAFGFDRDAQLTQELRLMYPDGLTEVKPLNIKKREYNIQNVKGISNKIMKPDPVAQERAAKDTAQVKAARGTFSEQIAFLQSFIWPLTGRISGVYGSQRIYNDVPGNPHFGVDVAAKTGTVVVAPADGVISLSVPDMFYSGGTMVIDHGYGVSSSFLHLSKLYVNAGETVKQGQAVAEVGATGRANGPHLDWRLNWFQMRLDPTTIVPPMATVLAAEQAQKVQKVAK</sequence>
<dbReference type="InterPro" id="IPR016047">
    <property type="entry name" value="M23ase_b-sheet_dom"/>
</dbReference>
<dbReference type="CDD" id="cd12797">
    <property type="entry name" value="M23_peptidase"/>
    <property type="match status" value="1"/>
</dbReference>